<proteinExistence type="predicted"/>
<name>A0AC34Q5W1_9BILA</name>
<reference evidence="2" key="1">
    <citation type="submission" date="2022-11" db="UniProtKB">
        <authorList>
            <consortium name="WormBaseParasite"/>
        </authorList>
    </citation>
    <scope>IDENTIFICATION</scope>
</reference>
<dbReference type="Proteomes" id="UP000887576">
    <property type="component" value="Unplaced"/>
</dbReference>
<evidence type="ECO:0000313" key="2">
    <source>
        <dbReference type="WBParaSite" id="JU765_v2.g13223.t1"/>
    </source>
</evidence>
<dbReference type="WBParaSite" id="JU765_v2.g13223.t1">
    <property type="protein sequence ID" value="JU765_v2.g13223.t1"/>
    <property type="gene ID" value="JU765_v2.g13223"/>
</dbReference>
<organism evidence="1 2">
    <name type="scientific">Panagrolaimus sp. JU765</name>
    <dbReference type="NCBI Taxonomy" id="591449"/>
    <lineage>
        <taxon>Eukaryota</taxon>
        <taxon>Metazoa</taxon>
        <taxon>Ecdysozoa</taxon>
        <taxon>Nematoda</taxon>
        <taxon>Chromadorea</taxon>
        <taxon>Rhabditida</taxon>
        <taxon>Tylenchina</taxon>
        <taxon>Panagrolaimomorpha</taxon>
        <taxon>Panagrolaimoidea</taxon>
        <taxon>Panagrolaimidae</taxon>
        <taxon>Panagrolaimus</taxon>
    </lineage>
</organism>
<accession>A0AC34Q5W1</accession>
<sequence>MSIHFEDENGRFSRFKTSIDGWRKSFFGGCIFSKTTGRSRRKPDVNNKENRNPPVVKNAGVSLSQAATNSKIRKAPQSELCVAESFDDDMLDKFTAIPYGVDKNEWLATHTLALFENVNALCGTIGELCTPVSCPTMSYPGVQKAFFIDEKGKRHQYSAMQYIDSVMTFCERSRKNEALFPTKFGSNFSPDFEQHCRRMLRLLWHCCGHLYSKHWDHLAALNLRPQFGLVLAHITRIAKIFTLMDSKELTLLTKTLGLVRPSYVSEPPAKRIGASDDHDSSQGGSSLMSKWSRVPAAKSGSWGGHPTPTVFSCKSYAQTC</sequence>
<evidence type="ECO:0000313" key="1">
    <source>
        <dbReference type="Proteomes" id="UP000887576"/>
    </source>
</evidence>
<protein>
    <submittedName>
        <fullName evidence="2">Mob1/phocein family protein</fullName>
    </submittedName>
</protein>